<protein>
    <submittedName>
        <fullName evidence="2">Uncharacterized protein</fullName>
    </submittedName>
</protein>
<keyword evidence="3" id="KW-1185">Reference proteome</keyword>
<dbReference type="EMBL" id="MSFM01000003">
    <property type="protein sequence ID" value="PKY06474.1"/>
    <property type="molecule type" value="Genomic_DNA"/>
</dbReference>
<sequence>MQPRLRYDDVAWEKSEAVADGWVLQFLEPEVLQPVGRFLVRQHCPGDAVEFRLLEKGAYNISLQMKYKNATTAVIRFSQPGATMFPEEKARNEVAIMRYIHGQTSIPVPFVHYWGTKKESPLELSPCIIMDYIDHDTNMYDALNTPGCPKDVRGTLDPDINEAKLGTVYREVASILLQLSQPCLPRIGSLDQVDDFTWKVTHRPLSMPMNTLIQLGSLPQSKLPTTTFDTTSSYFEALAELHIAHLINQRNDAIDSAEDCRRKLVARYLFHKLARQHRLTNQLASFDKGPFKLWCDDFRPANILMSELKIVGVVDWEFTYAAPAEFTFAPPWWLLIERPEYWPRGLDNWCSEYERRLQTFLSAMRYQEDRAIEQGRLKSTQRLSGPMQDSWESGDFWIAYAARNNFAFDLIYWYKIDPRFFGPTSSPIDDVWKHRLDILEPEERADIERFVAMKLEQMKTRKLAWDPDDYTKEVAGKGSEDNAADGDEIGGAEAGADDR</sequence>
<dbReference type="Proteomes" id="UP000234254">
    <property type="component" value="Unassembled WGS sequence"/>
</dbReference>
<dbReference type="SUPFAM" id="SSF56112">
    <property type="entry name" value="Protein kinase-like (PK-like)"/>
    <property type="match status" value="1"/>
</dbReference>
<dbReference type="PANTHER" id="PTHR21310:SF37">
    <property type="entry name" value="AMINOGLYCOSIDE PHOSPHOTRANSFERASE DOMAIN-CONTAINING PROTEIN"/>
    <property type="match status" value="1"/>
</dbReference>
<gene>
    <name evidence="2" type="ORF">P168DRAFT_295565</name>
</gene>
<feature type="region of interest" description="Disordered" evidence="1">
    <location>
        <begin position="470"/>
        <end position="499"/>
    </location>
</feature>
<dbReference type="VEuPathDB" id="FungiDB:P168DRAFT_295565"/>
<evidence type="ECO:0000313" key="3">
    <source>
        <dbReference type="Proteomes" id="UP000234254"/>
    </source>
</evidence>
<comment type="caution">
    <text evidence="2">The sequence shown here is derived from an EMBL/GenBank/DDBJ whole genome shotgun (WGS) entry which is preliminary data.</text>
</comment>
<evidence type="ECO:0000313" key="2">
    <source>
        <dbReference type="EMBL" id="PKY06474.1"/>
    </source>
</evidence>
<dbReference type="PANTHER" id="PTHR21310">
    <property type="entry name" value="AMINOGLYCOSIDE PHOSPHOTRANSFERASE-RELATED-RELATED"/>
    <property type="match status" value="1"/>
</dbReference>
<evidence type="ECO:0000256" key="1">
    <source>
        <dbReference type="SAM" id="MobiDB-lite"/>
    </source>
</evidence>
<reference evidence="2" key="1">
    <citation type="submission" date="2016-12" db="EMBL/GenBank/DDBJ databases">
        <title>The genomes of Aspergillus section Nigri reveals drivers in fungal speciation.</title>
        <authorList>
            <consortium name="DOE Joint Genome Institute"/>
            <person name="Vesth T.C."/>
            <person name="Nybo J."/>
            <person name="Theobald S."/>
            <person name="Brandl J."/>
            <person name="Frisvad J.C."/>
            <person name="Nielsen K.F."/>
            <person name="Lyhne E.K."/>
            <person name="Kogle M.E."/>
            <person name="Kuo A."/>
            <person name="Riley R."/>
            <person name="Clum A."/>
            <person name="Nolan M."/>
            <person name="Lipzen A."/>
            <person name="Salamov A."/>
            <person name="Henrissat B."/>
            <person name="Wiebenga A."/>
            <person name="De vries R.P."/>
            <person name="Grigoriev I.V."/>
            <person name="Mortensen U.H."/>
            <person name="Andersen M.R."/>
            <person name="Baker S.E."/>
        </authorList>
    </citation>
    <scope>NUCLEOTIDE SEQUENCE</scope>
    <source>
        <strain evidence="2">IBT 28561</strain>
    </source>
</reference>
<dbReference type="InterPro" id="IPR051678">
    <property type="entry name" value="AGP_Transferase"/>
</dbReference>
<dbReference type="InterPro" id="IPR011009">
    <property type="entry name" value="Kinase-like_dom_sf"/>
</dbReference>
<dbReference type="AlphaFoldDB" id="A0A2I1D9B5"/>
<dbReference type="OrthoDB" id="5412996at2759"/>
<name>A0A2I1D9B5_ASPC2</name>
<dbReference type="Gene3D" id="3.30.200.20">
    <property type="entry name" value="Phosphorylase Kinase, domain 1"/>
    <property type="match status" value="1"/>
</dbReference>
<accession>A0A2I1D9B5</accession>
<dbReference type="RefSeq" id="XP_024695068.1">
    <property type="nucleotide sequence ID" value="XM_024838047.1"/>
</dbReference>
<dbReference type="GeneID" id="36545571"/>
<proteinExistence type="predicted"/>
<feature type="compositionally biased region" description="Basic and acidic residues" evidence="1">
    <location>
        <begin position="470"/>
        <end position="480"/>
    </location>
</feature>
<organism evidence="2 3">
    <name type="scientific">Aspergillus campestris (strain IBT 28561)</name>
    <dbReference type="NCBI Taxonomy" id="1392248"/>
    <lineage>
        <taxon>Eukaryota</taxon>
        <taxon>Fungi</taxon>
        <taxon>Dikarya</taxon>
        <taxon>Ascomycota</taxon>
        <taxon>Pezizomycotina</taxon>
        <taxon>Eurotiomycetes</taxon>
        <taxon>Eurotiomycetidae</taxon>
        <taxon>Eurotiales</taxon>
        <taxon>Aspergillaceae</taxon>
        <taxon>Aspergillus</taxon>
        <taxon>Aspergillus subgen. Circumdati</taxon>
    </lineage>
</organism>